<accession>A0A645EUY1</accession>
<comment type="caution">
    <text evidence="1">The sequence shown here is derived from an EMBL/GenBank/DDBJ whole genome shotgun (WGS) entry which is preliminary data.</text>
</comment>
<dbReference type="AlphaFoldDB" id="A0A645EUY1"/>
<proteinExistence type="predicted"/>
<evidence type="ECO:0000313" key="1">
    <source>
        <dbReference type="EMBL" id="MPN05825.1"/>
    </source>
</evidence>
<name>A0A645EUY1_9ZZZZ</name>
<gene>
    <name evidence="1" type="ORF">SDC9_153079</name>
</gene>
<reference evidence="1" key="1">
    <citation type="submission" date="2019-08" db="EMBL/GenBank/DDBJ databases">
        <authorList>
            <person name="Kucharzyk K."/>
            <person name="Murdoch R.W."/>
            <person name="Higgins S."/>
            <person name="Loffler F."/>
        </authorList>
    </citation>
    <scope>NUCLEOTIDE SEQUENCE</scope>
</reference>
<protein>
    <submittedName>
        <fullName evidence="1">Uncharacterized protein</fullName>
    </submittedName>
</protein>
<organism evidence="1">
    <name type="scientific">bioreactor metagenome</name>
    <dbReference type="NCBI Taxonomy" id="1076179"/>
    <lineage>
        <taxon>unclassified sequences</taxon>
        <taxon>metagenomes</taxon>
        <taxon>ecological metagenomes</taxon>
    </lineage>
</organism>
<sequence>MVLLSPHPAEMDQPLSGQCSHRPIDLNPDLGLLDVILRKVGDSAVIKFQENPSTGCRSASIGTAFLQPVEETVYDSLLNRALHILPPYDGDQRTERW</sequence>
<dbReference type="EMBL" id="VSSQ01051735">
    <property type="protein sequence ID" value="MPN05825.1"/>
    <property type="molecule type" value="Genomic_DNA"/>
</dbReference>